<geneLocation type="mitochondrion" evidence="5"/>
<dbReference type="InterPro" id="IPR023575">
    <property type="entry name" value="Ribosomal_uS19_SF"/>
</dbReference>
<proteinExistence type="inferred from homology"/>
<dbReference type="GO" id="GO:0005763">
    <property type="term" value="C:mitochondrial small ribosomal subunit"/>
    <property type="evidence" value="ECO:0007669"/>
    <property type="project" value="TreeGrafter"/>
</dbReference>
<dbReference type="PROSITE" id="PS00323">
    <property type="entry name" value="RIBOSOMAL_S19"/>
    <property type="match status" value="1"/>
</dbReference>
<dbReference type="Gene3D" id="3.30.860.10">
    <property type="entry name" value="30s Ribosomal Protein S19, Chain A"/>
    <property type="match status" value="1"/>
</dbReference>
<dbReference type="PRINTS" id="PR00975">
    <property type="entry name" value="RIBOSOMALS19"/>
</dbReference>
<dbReference type="HAMAP" id="MF_00531">
    <property type="entry name" value="Ribosomal_uS19"/>
    <property type="match status" value="1"/>
</dbReference>
<comment type="similarity">
    <text evidence="1 4">Belongs to the universal ribosomal protein uS19 family.</text>
</comment>
<dbReference type="InterPro" id="IPR002222">
    <property type="entry name" value="Ribosomal_uS19"/>
</dbReference>
<protein>
    <submittedName>
        <fullName evidence="5">Ribosomal protein S19</fullName>
    </submittedName>
</protein>
<dbReference type="EMBL" id="KX013547">
    <property type="protein sequence ID" value="ANA57040.1"/>
    <property type="molecule type" value="Genomic_DNA"/>
</dbReference>
<dbReference type="PANTHER" id="PTHR11880">
    <property type="entry name" value="RIBOSOMAL PROTEIN S19P FAMILY MEMBER"/>
    <property type="match status" value="1"/>
</dbReference>
<evidence type="ECO:0000256" key="3">
    <source>
        <dbReference type="ARBA" id="ARBA00023274"/>
    </source>
</evidence>
<accession>A0A1S5R1T5</accession>
<keyword evidence="3 4" id="KW-0687">Ribonucleoprotein</keyword>
<keyword evidence="5" id="KW-0496">Mitochondrion</keyword>
<evidence type="ECO:0000256" key="2">
    <source>
        <dbReference type="ARBA" id="ARBA00022980"/>
    </source>
</evidence>
<keyword evidence="2 4" id="KW-0689">Ribosomal protein</keyword>
<reference evidence="5" key="1">
    <citation type="journal article" date="2017" name="J. Phycol.">
        <title>Complete mitochondrial genomes of prasinophyte algae Pyramimonas parkeae and Cymbomonas tetramitiformis.</title>
        <authorList>
            <person name="Satjarak A."/>
            <person name="Burns J.A."/>
            <person name="Kim E."/>
            <person name="Graham L.E."/>
        </authorList>
    </citation>
    <scope>NUCLEOTIDE SEQUENCE</scope>
    <source>
        <strain evidence="5">NIES254</strain>
    </source>
</reference>
<sequence length="91" mass="10591">MAKFKMTRSLQKLPYCSFKKLAPEKDKPIQTSSRSLFILPQFIGYTFLVHQGKTFTRFKVTSEMVGTKLGEYSFTRKPNIYKKKKKNGTKS</sequence>
<dbReference type="PANTHER" id="PTHR11880:SF8">
    <property type="entry name" value="SMALL RIBOSOMAL SUBUNIT PROTEIN US19M"/>
    <property type="match status" value="1"/>
</dbReference>
<dbReference type="GO" id="GO:0003735">
    <property type="term" value="F:structural constituent of ribosome"/>
    <property type="evidence" value="ECO:0007669"/>
    <property type="project" value="InterPro"/>
</dbReference>
<evidence type="ECO:0000313" key="5">
    <source>
        <dbReference type="EMBL" id="ANA57040.1"/>
    </source>
</evidence>
<dbReference type="GO" id="GO:0000028">
    <property type="term" value="P:ribosomal small subunit assembly"/>
    <property type="evidence" value="ECO:0007669"/>
    <property type="project" value="TreeGrafter"/>
</dbReference>
<dbReference type="GO" id="GO:0003723">
    <property type="term" value="F:RNA binding"/>
    <property type="evidence" value="ECO:0007669"/>
    <property type="project" value="InterPro"/>
</dbReference>
<dbReference type="Pfam" id="PF00203">
    <property type="entry name" value="Ribosomal_S19"/>
    <property type="match status" value="1"/>
</dbReference>
<name>A0A1S5R1T5_9CHLO</name>
<evidence type="ECO:0000256" key="4">
    <source>
        <dbReference type="RuleBase" id="RU003485"/>
    </source>
</evidence>
<dbReference type="InterPro" id="IPR020934">
    <property type="entry name" value="Ribosomal_uS19_CS"/>
</dbReference>
<organism evidence="5">
    <name type="scientific">Pyramimonas parkeae</name>
    <dbReference type="NCBI Taxonomy" id="36894"/>
    <lineage>
        <taxon>Eukaryota</taxon>
        <taxon>Viridiplantae</taxon>
        <taxon>Chlorophyta</taxon>
        <taxon>Pyramimonadophyceae</taxon>
        <taxon>Pyramimonadales</taxon>
        <taxon>Pyramimonadaceae</taxon>
        <taxon>Pyramimonas</taxon>
        <taxon>Pyramimonas subgen. Trichocystis</taxon>
    </lineage>
</organism>
<evidence type="ECO:0000256" key="1">
    <source>
        <dbReference type="ARBA" id="ARBA00007345"/>
    </source>
</evidence>
<dbReference type="GO" id="GO:0006412">
    <property type="term" value="P:translation"/>
    <property type="evidence" value="ECO:0007669"/>
    <property type="project" value="InterPro"/>
</dbReference>
<dbReference type="AlphaFoldDB" id="A0A1S5R1T5"/>
<gene>
    <name evidence="5" type="primary">rps19</name>
</gene>
<dbReference type="SUPFAM" id="SSF54570">
    <property type="entry name" value="Ribosomal protein S19"/>
    <property type="match status" value="1"/>
</dbReference>